<dbReference type="PANTHER" id="PTHR13439:SF0">
    <property type="entry name" value="TOPOISOMERASE I DAMAGE AFFECTED PROTEIN 4"/>
    <property type="match status" value="1"/>
</dbReference>
<dbReference type="STRING" id="1849047.A0A3D8SGP2"/>
<evidence type="ECO:0000256" key="2">
    <source>
        <dbReference type="ARBA" id="ARBA00022692"/>
    </source>
</evidence>
<dbReference type="Pfam" id="PF03798">
    <property type="entry name" value="TRAM_LAG1_CLN8"/>
    <property type="match status" value="1"/>
</dbReference>
<evidence type="ECO:0000256" key="4">
    <source>
        <dbReference type="ARBA" id="ARBA00023136"/>
    </source>
</evidence>
<keyword evidence="3 6" id="KW-1133">Transmembrane helix</keyword>
<name>A0A3D8SGP2_9HELO</name>
<proteinExistence type="predicted"/>
<evidence type="ECO:0000256" key="5">
    <source>
        <dbReference type="PROSITE-ProRule" id="PRU00205"/>
    </source>
</evidence>
<feature type="transmembrane region" description="Helical" evidence="6">
    <location>
        <begin position="268"/>
        <end position="288"/>
    </location>
</feature>
<dbReference type="GO" id="GO:0055088">
    <property type="term" value="P:lipid homeostasis"/>
    <property type="evidence" value="ECO:0007669"/>
    <property type="project" value="TreeGrafter"/>
</dbReference>
<dbReference type="InterPro" id="IPR006634">
    <property type="entry name" value="TLC-dom"/>
</dbReference>
<evidence type="ECO:0000256" key="3">
    <source>
        <dbReference type="ARBA" id="ARBA00022989"/>
    </source>
</evidence>
<feature type="transmembrane region" description="Helical" evidence="6">
    <location>
        <begin position="199"/>
        <end position="219"/>
    </location>
</feature>
<accession>A0A3D8SGP2</accession>
<dbReference type="GO" id="GO:0005783">
    <property type="term" value="C:endoplasmic reticulum"/>
    <property type="evidence" value="ECO:0007669"/>
    <property type="project" value="TreeGrafter"/>
</dbReference>
<comment type="caution">
    <text evidence="8">The sequence shown here is derived from an EMBL/GenBank/DDBJ whole genome shotgun (WGS) entry which is preliminary data.</text>
</comment>
<protein>
    <recommendedName>
        <fullName evidence="7">TLC domain-containing protein</fullName>
    </recommendedName>
</protein>
<dbReference type="EMBL" id="PDLM01000002">
    <property type="protein sequence ID" value="RDW85314.1"/>
    <property type="molecule type" value="Genomic_DNA"/>
</dbReference>
<evidence type="ECO:0000259" key="7">
    <source>
        <dbReference type="PROSITE" id="PS50922"/>
    </source>
</evidence>
<dbReference type="AlphaFoldDB" id="A0A3D8SGP2"/>
<keyword evidence="2 5" id="KW-0812">Transmembrane</keyword>
<feature type="transmembrane region" description="Helical" evidence="6">
    <location>
        <begin position="109"/>
        <end position="129"/>
    </location>
</feature>
<organism evidence="8 9">
    <name type="scientific">Coleophoma cylindrospora</name>
    <dbReference type="NCBI Taxonomy" id="1849047"/>
    <lineage>
        <taxon>Eukaryota</taxon>
        <taxon>Fungi</taxon>
        <taxon>Dikarya</taxon>
        <taxon>Ascomycota</taxon>
        <taxon>Pezizomycotina</taxon>
        <taxon>Leotiomycetes</taxon>
        <taxon>Helotiales</taxon>
        <taxon>Dermateaceae</taxon>
        <taxon>Coleophoma</taxon>
    </lineage>
</organism>
<dbReference type="PANTHER" id="PTHR13439">
    <property type="entry name" value="CT120 PROTEIN"/>
    <property type="match status" value="1"/>
</dbReference>
<keyword evidence="9" id="KW-1185">Reference proteome</keyword>
<reference evidence="8 9" key="1">
    <citation type="journal article" date="2018" name="IMA Fungus">
        <title>IMA Genome-F 9: Draft genome sequence of Annulohypoxylon stygium, Aspergillus mulundensis, Berkeleyomyces basicola (syn. Thielaviopsis basicola), Ceratocystis smalleyi, two Cercospora beticola strains, Coleophoma cylindrospora, Fusarium fracticaudum, Phialophora cf. hyalina, and Morchella septimelata.</title>
        <authorList>
            <person name="Wingfield B.D."/>
            <person name="Bills G.F."/>
            <person name="Dong Y."/>
            <person name="Huang W."/>
            <person name="Nel W.J."/>
            <person name="Swalarsk-Parry B.S."/>
            <person name="Vaghefi N."/>
            <person name="Wilken P.M."/>
            <person name="An Z."/>
            <person name="de Beer Z.W."/>
            <person name="De Vos L."/>
            <person name="Chen L."/>
            <person name="Duong T.A."/>
            <person name="Gao Y."/>
            <person name="Hammerbacher A."/>
            <person name="Kikkert J.R."/>
            <person name="Li Y."/>
            <person name="Li H."/>
            <person name="Li K."/>
            <person name="Li Q."/>
            <person name="Liu X."/>
            <person name="Ma X."/>
            <person name="Naidoo K."/>
            <person name="Pethybridge S.J."/>
            <person name="Sun J."/>
            <person name="Steenkamp E.T."/>
            <person name="van der Nest M.A."/>
            <person name="van Wyk S."/>
            <person name="Wingfield M.J."/>
            <person name="Xiong C."/>
            <person name="Yue Q."/>
            <person name="Zhang X."/>
        </authorList>
    </citation>
    <scope>NUCLEOTIDE SEQUENCE [LARGE SCALE GENOMIC DNA]</scope>
    <source>
        <strain evidence="8 9">BP6252</strain>
    </source>
</reference>
<gene>
    <name evidence="8" type="ORF">BP6252_02904</name>
</gene>
<feature type="transmembrane region" description="Helical" evidence="6">
    <location>
        <begin position="77"/>
        <end position="97"/>
    </location>
</feature>
<feature type="transmembrane region" description="Helical" evidence="6">
    <location>
        <begin position="141"/>
        <end position="160"/>
    </location>
</feature>
<feature type="domain" description="TLC" evidence="7">
    <location>
        <begin position="68"/>
        <end position="300"/>
    </location>
</feature>
<dbReference type="InterPro" id="IPR050846">
    <property type="entry name" value="TLCD"/>
</dbReference>
<sequence>MRDPFISPPAALVALVQPVANSLSLPLLAPHLHEVLIGWAVYHALDRYVSPALSRLLFPRTYSAIDARTRINWDMRVAALTQAVCVSALALWVKYVDQEVAAMDGEQRLYGYSGGIGMVQGFAAGYFLWDLSVCLIHYRLLGPETLVHAISALVMILLAFRPFMQYYGLSFIMYEISTPFLNIHWFLDKFNMTGTKIQLYNGLLLVSTFVLSRLVWGSYNIIRMAYDVWTAARSAGIDLDSTYATNGSSDGFLAGKEISGDPRPFETWLAGVFIGGNVVLWSLNVFWLGQMIKALRKRFTPTQPTKKDN</sequence>
<dbReference type="OrthoDB" id="10266980at2759"/>
<evidence type="ECO:0000313" key="8">
    <source>
        <dbReference type="EMBL" id="RDW85314.1"/>
    </source>
</evidence>
<dbReference type="SMART" id="SM00724">
    <property type="entry name" value="TLC"/>
    <property type="match status" value="1"/>
</dbReference>
<evidence type="ECO:0000256" key="6">
    <source>
        <dbReference type="SAM" id="Phobius"/>
    </source>
</evidence>
<dbReference type="Proteomes" id="UP000256645">
    <property type="component" value="Unassembled WGS sequence"/>
</dbReference>
<comment type="subcellular location">
    <subcellularLocation>
        <location evidence="1">Membrane</location>
        <topology evidence="1">Multi-pass membrane protein</topology>
    </subcellularLocation>
</comment>
<keyword evidence="4 5" id="KW-0472">Membrane</keyword>
<dbReference type="GO" id="GO:0016020">
    <property type="term" value="C:membrane"/>
    <property type="evidence" value="ECO:0007669"/>
    <property type="project" value="UniProtKB-SubCell"/>
</dbReference>
<evidence type="ECO:0000256" key="1">
    <source>
        <dbReference type="ARBA" id="ARBA00004141"/>
    </source>
</evidence>
<evidence type="ECO:0000313" key="9">
    <source>
        <dbReference type="Proteomes" id="UP000256645"/>
    </source>
</evidence>
<dbReference type="PROSITE" id="PS50922">
    <property type="entry name" value="TLC"/>
    <property type="match status" value="1"/>
</dbReference>